<evidence type="ECO:0000313" key="1">
    <source>
        <dbReference type="EMBL" id="GAI08397.1"/>
    </source>
</evidence>
<proteinExistence type="predicted"/>
<gene>
    <name evidence="1" type="ORF">S06H3_23548</name>
</gene>
<accession>X1KMT2</accession>
<dbReference type="AlphaFoldDB" id="X1KMT2"/>
<protein>
    <submittedName>
        <fullName evidence="1">Uncharacterized protein</fullName>
    </submittedName>
</protein>
<dbReference type="EMBL" id="BARV01012825">
    <property type="protein sequence ID" value="GAI08397.1"/>
    <property type="molecule type" value="Genomic_DNA"/>
</dbReference>
<organism evidence="1">
    <name type="scientific">marine sediment metagenome</name>
    <dbReference type="NCBI Taxonomy" id="412755"/>
    <lineage>
        <taxon>unclassified sequences</taxon>
        <taxon>metagenomes</taxon>
        <taxon>ecological metagenomes</taxon>
    </lineage>
</organism>
<name>X1KMT2_9ZZZZ</name>
<reference evidence="1" key="1">
    <citation type="journal article" date="2014" name="Front. Microbiol.">
        <title>High frequency of phylogenetically diverse reductive dehalogenase-homologous genes in deep subseafloor sedimentary metagenomes.</title>
        <authorList>
            <person name="Kawai M."/>
            <person name="Futagami T."/>
            <person name="Toyoda A."/>
            <person name="Takaki Y."/>
            <person name="Nishi S."/>
            <person name="Hori S."/>
            <person name="Arai W."/>
            <person name="Tsubouchi T."/>
            <person name="Morono Y."/>
            <person name="Uchiyama I."/>
            <person name="Ito T."/>
            <person name="Fujiyama A."/>
            <person name="Inagaki F."/>
            <person name="Takami H."/>
        </authorList>
    </citation>
    <scope>NUCLEOTIDE SEQUENCE</scope>
    <source>
        <strain evidence="1">Expedition CK06-06</strain>
    </source>
</reference>
<comment type="caution">
    <text evidence="1">The sequence shown here is derived from an EMBL/GenBank/DDBJ whole genome shotgun (WGS) entry which is preliminary data.</text>
</comment>
<sequence length="68" mass="7805">MIELDLEKVQGCLIWKLRVLAAIRCMCVAHEMDVAWCADEERETARLHECLRKVRKAKGDVLVVKPKG</sequence>